<dbReference type="HAMAP" id="MF_01416">
    <property type="entry name" value="ATP_synth_delta_bact"/>
    <property type="match status" value="1"/>
</dbReference>
<evidence type="ECO:0000256" key="10">
    <source>
        <dbReference type="SAM" id="SignalP"/>
    </source>
</evidence>
<keyword evidence="6" id="KW-0793">Thylakoid</keyword>
<reference evidence="11 12" key="1">
    <citation type="submission" date="2016-02" db="EMBL/GenBank/DDBJ databases">
        <title>Genome analysis of coral dinoflagellate symbionts highlights evolutionary adaptations to a symbiotic lifestyle.</title>
        <authorList>
            <person name="Aranda M."/>
            <person name="Li Y."/>
            <person name="Liew Y.J."/>
            <person name="Baumgarten S."/>
            <person name="Simakov O."/>
            <person name="Wilson M."/>
            <person name="Piel J."/>
            <person name="Ashoor H."/>
            <person name="Bougouffa S."/>
            <person name="Bajic V.B."/>
            <person name="Ryu T."/>
            <person name="Ravasi T."/>
            <person name="Bayer T."/>
            <person name="Micklem G."/>
            <person name="Kim H."/>
            <person name="Bhak J."/>
            <person name="Lajeunesse T.C."/>
            <person name="Voolstra C.R."/>
        </authorList>
    </citation>
    <scope>NUCLEOTIDE SEQUENCE [LARGE SCALE GENOMIC DNA]</scope>
    <source>
        <strain evidence="11 12">CCMP2467</strain>
    </source>
</reference>
<keyword evidence="7" id="KW-0472">Membrane</keyword>
<dbReference type="SUPFAM" id="SSF47928">
    <property type="entry name" value="N-terminal domain of the delta subunit of the F1F0-ATP synthase"/>
    <property type="match status" value="1"/>
</dbReference>
<evidence type="ECO:0000256" key="5">
    <source>
        <dbReference type="ARBA" id="ARBA00023065"/>
    </source>
</evidence>
<keyword evidence="12" id="KW-1185">Reference proteome</keyword>
<feature type="region of interest" description="Disordered" evidence="9">
    <location>
        <begin position="239"/>
        <end position="263"/>
    </location>
</feature>
<dbReference type="NCBIfam" id="TIGR01145">
    <property type="entry name" value="ATP_synt_delta"/>
    <property type="match status" value="1"/>
</dbReference>
<comment type="caution">
    <text evidence="11">The sequence shown here is derived from an EMBL/GenBank/DDBJ whole genome shotgun (WGS) entry which is preliminary data.</text>
</comment>
<evidence type="ECO:0000256" key="7">
    <source>
        <dbReference type="ARBA" id="ARBA00023136"/>
    </source>
</evidence>
<evidence type="ECO:0000256" key="8">
    <source>
        <dbReference type="ARBA" id="ARBA00023310"/>
    </source>
</evidence>
<keyword evidence="5" id="KW-0406">Ion transport</keyword>
<evidence type="ECO:0000256" key="9">
    <source>
        <dbReference type="SAM" id="MobiDB-lite"/>
    </source>
</evidence>
<feature type="region of interest" description="Disordered" evidence="9">
    <location>
        <begin position="808"/>
        <end position="828"/>
    </location>
</feature>
<keyword evidence="3" id="KW-0813">Transport</keyword>
<feature type="signal peptide" evidence="10">
    <location>
        <begin position="1"/>
        <end position="24"/>
    </location>
</feature>
<comment type="similarity">
    <text evidence="2">Belongs to the ATPase delta chain family.</text>
</comment>
<dbReference type="OrthoDB" id="1262810at2759"/>
<proteinExistence type="inferred from homology"/>
<keyword evidence="10" id="KW-0732">Signal</keyword>
<evidence type="ECO:0000256" key="1">
    <source>
        <dbReference type="ARBA" id="ARBA00004370"/>
    </source>
</evidence>
<comment type="subcellular location">
    <subcellularLocation>
        <location evidence="1">Membrane</location>
    </subcellularLocation>
</comment>
<keyword evidence="4" id="KW-0375">Hydrogen ion transport</keyword>
<keyword evidence="8" id="KW-0066">ATP synthesis</keyword>
<protein>
    <submittedName>
        <fullName evidence="11">ATP synthase subunit delta</fullName>
    </submittedName>
</protein>
<feature type="chain" id="PRO_5013249110" evidence="10">
    <location>
        <begin position="25"/>
        <end position="828"/>
    </location>
</feature>
<dbReference type="Gene3D" id="1.10.520.20">
    <property type="entry name" value="N-terminal domain of the delta subunit of the F1F0-ATP synthase"/>
    <property type="match status" value="1"/>
</dbReference>
<evidence type="ECO:0000256" key="6">
    <source>
        <dbReference type="ARBA" id="ARBA00023078"/>
    </source>
</evidence>
<dbReference type="EMBL" id="LSRX01000155">
    <property type="protein sequence ID" value="OLQ06645.1"/>
    <property type="molecule type" value="Genomic_DNA"/>
</dbReference>
<dbReference type="GO" id="GO:0046933">
    <property type="term" value="F:proton-transporting ATP synthase activity, rotational mechanism"/>
    <property type="evidence" value="ECO:0007669"/>
    <property type="project" value="InterPro"/>
</dbReference>
<name>A0A1Q9EGU4_SYMMI</name>
<dbReference type="InterPro" id="IPR026015">
    <property type="entry name" value="ATP_synth_OSCP/delta_N_sf"/>
</dbReference>
<dbReference type="Proteomes" id="UP000186817">
    <property type="component" value="Unassembled WGS sequence"/>
</dbReference>
<organism evidence="11 12">
    <name type="scientific">Symbiodinium microadriaticum</name>
    <name type="common">Dinoflagellate</name>
    <name type="synonym">Zooxanthella microadriatica</name>
    <dbReference type="NCBI Taxonomy" id="2951"/>
    <lineage>
        <taxon>Eukaryota</taxon>
        <taxon>Sar</taxon>
        <taxon>Alveolata</taxon>
        <taxon>Dinophyceae</taxon>
        <taxon>Suessiales</taxon>
        <taxon>Symbiodiniaceae</taxon>
        <taxon>Symbiodinium</taxon>
    </lineage>
</organism>
<dbReference type="InterPro" id="IPR020781">
    <property type="entry name" value="ATPase_OSCP/d_CS"/>
</dbReference>
<dbReference type="PROSITE" id="PS00389">
    <property type="entry name" value="ATPASE_DELTA"/>
    <property type="match status" value="1"/>
</dbReference>
<dbReference type="GO" id="GO:0016020">
    <property type="term" value="C:membrane"/>
    <property type="evidence" value="ECO:0007669"/>
    <property type="project" value="UniProtKB-SubCell"/>
</dbReference>
<evidence type="ECO:0000256" key="2">
    <source>
        <dbReference type="ARBA" id="ARBA00007046"/>
    </source>
</evidence>
<sequence>MAGRAPLLSCIALFSVGLLAPTFAPSLLGFPKAKGAQQRTRSPTQLQADASGLNPFGPVVSYAKALSDAAESKGEDVAATQDMLKIKELYESEDFQDSLFLVTNDYNLTAVEQAEALIKLVQPLQSGVVPKFIVFLAKKNRLRGLKAICLEYVQSLYYRQSITPVTVRVAQRLTADQLEKLKEKMREKADTDDVKIHMEVDANLIGGLQVEWGYNDPEALYAPSHGIDLSLRRILNQQVGSPSPASWPRARQRLKRDRGGLVADPAASDPLSRFTMETETCLFLSEWEAVRCKAHAVWRKWAEDELCRQQLQIQCGSTSLQSWLSVMETQKKVLEGAAAATAQALAEVESHWRPVRLEATDGGPASWLLSAEQAKVASFKARAAQWAAPAGGSDLRKRQQALSDHVQGQVVSAVRGWDQAHAAAEAAWLSHHQRVEETSRAIAQDKAPPDSWLSEVRYREQARKHLSEQAATEELLLGAASKLHDLEAERAIYWQAFVEAYRAWSAADVPSPGEEHMMPSPAKPPEVQLPEVPDIPSAGGAVLQRVPAAMVAPGGLFGLGGGGWREGATLVLTIHGYLHLFYSDPKAATAKPEDAGPELVESDIQASVYAPMATKCVFQRRGKELILELAEPEATPPEGSPSSEKPSAAASLRKWWSGKAQEPVPRRIVARLSCPDEFKELEGRCHEFVRKGHALRAATPPRVAGASPTAGYAVALLRDVSMSMAGVNATWSSRVALGLMEACQQREMSFGYIEFNHCSSKFRGVDGSFFSQDYGSLSDLAMRLQCNGWTNYSKPLSEVLQEFADFSSRGGHRGRSARQLQQQGPGCA</sequence>
<dbReference type="AlphaFoldDB" id="A0A1Q9EGU4"/>
<dbReference type="PANTHER" id="PTHR11910">
    <property type="entry name" value="ATP SYNTHASE DELTA CHAIN"/>
    <property type="match status" value="1"/>
</dbReference>
<evidence type="ECO:0000313" key="11">
    <source>
        <dbReference type="EMBL" id="OLQ06645.1"/>
    </source>
</evidence>
<evidence type="ECO:0000313" key="12">
    <source>
        <dbReference type="Proteomes" id="UP000186817"/>
    </source>
</evidence>
<feature type="compositionally biased region" description="Polar residues" evidence="9">
    <location>
        <begin position="818"/>
        <end position="828"/>
    </location>
</feature>
<accession>A0A1Q9EGU4</accession>
<evidence type="ECO:0000256" key="3">
    <source>
        <dbReference type="ARBA" id="ARBA00022448"/>
    </source>
</evidence>
<evidence type="ECO:0000256" key="4">
    <source>
        <dbReference type="ARBA" id="ARBA00022781"/>
    </source>
</evidence>
<dbReference type="InterPro" id="IPR000711">
    <property type="entry name" value="ATPase_OSCP/dsu"/>
</dbReference>
<gene>
    <name evidence="11" type="primary">atpH</name>
    <name evidence="11" type="ORF">AK812_SmicGene10003</name>
</gene>
<dbReference type="Pfam" id="PF00213">
    <property type="entry name" value="OSCP"/>
    <property type="match status" value="1"/>
</dbReference>